<gene>
    <name evidence="1" type="ORF">PM001_LOCUS22551</name>
</gene>
<protein>
    <recommendedName>
        <fullName evidence="3">Beta-tubulin</fullName>
    </recommendedName>
</protein>
<sequence>MRPRSAYRQIMYMSLGVLNDEYDGSNVVDDVNFVAHFSLVPS</sequence>
<dbReference type="EMBL" id="CAKLBY020000227">
    <property type="protein sequence ID" value="CAK7937401.1"/>
    <property type="molecule type" value="Genomic_DNA"/>
</dbReference>
<dbReference type="AlphaFoldDB" id="A0AAV1US02"/>
<evidence type="ECO:0000313" key="2">
    <source>
        <dbReference type="Proteomes" id="UP001162060"/>
    </source>
</evidence>
<evidence type="ECO:0000313" key="1">
    <source>
        <dbReference type="EMBL" id="CAK7937401.1"/>
    </source>
</evidence>
<reference evidence="1" key="1">
    <citation type="submission" date="2024-01" db="EMBL/GenBank/DDBJ databases">
        <authorList>
            <person name="Webb A."/>
        </authorList>
    </citation>
    <scope>NUCLEOTIDE SEQUENCE</scope>
    <source>
        <strain evidence="1">Pm1</strain>
    </source>
</reference>
<organism evidence="1 2">
    <name type="scientific">Peronospora matthiolae</name>
    <dbReference type="NCBI Taxonomy" id="2874970"/>
    <lineage>
        <taxon>Eukaryota</taxon>
        <taxon>Sar</taxon>
        <taxon>Stramenopiles</taxon>
        <taxon>Oomycota</taxon>
        <taxon>Peronosporomycetes</taxon>
        <taxon>Peronosporales</taxon>
        <taxon>Peronosporaceae</taxon>
        <taxon>Peronospora</taxon>
    </lineage>
</organism>
<accession>A0AAV1US02</accession>
<name>A0AAV1US02_9STRA</name>
<evidence type="ECO:0008006" key="3">
    <source>
        <dbReference type="Google" id="ProtNLM"/>
    </source>
</evidence>
<dbReference type="Proteomes" id="UP001162060">
    <property type="component" value="Unassembled WGS sequence"/>
</dbReference>
<proteinExistence type="predicted"/>
<comment type="caution">
    <text evidence="1">The sequence shown here is derived from an EMBL/GenBank/DDBJ whole genome shotgun (WGS) entry which is preliminary data.</text>
</comment>